<evidence type="ECO:0000256" key="4">
    <source>
        <dbReference type="SAM" id="SignalP"/>
    </source>
</evidence>
<comment type="similarity">
    <text evidence="1">Belongs to the bacterial solute-binding protein 3 family.</text>
</comment>
<dbReference type="PANTHER" id="PTHR30085">
    <property type="entry name" value="AMINO ACID ABC TRANSPORTER PERMEASE"/>
    <property type="match status" value="1"/>
</dbReference>
<sequence>MARLSSPLLAAGLALAVMAGAARAQEPATQPGDANVIAGTLKKVHDAGVIALGYREASFPFSYLVGQRPVGYSIDLCLHVVEEIRKELDDPAVNVAFVKVTPETRIPDLVAGKVDIECGSTTANKEREKQVAFSPIMFVAGTKLMVKAGSSYRSYRDLAGKTVVATAGTTNEAALRALNDRNKLGLNIVTAPDHEQSYQMTASGQAEAFATDDALLYGLIARHHGEKDFIVVGGYLSYDPYGLMFRKDDPQMARAVGRAFSAMAKNRDLFEAYHRWFERRTPSGEEINLPMSPQLTEVFRAMGMED</sequence>
<dbReference type="SMART" id="SM00062">
    <property type="entry name" value="PBPb"/>
    <property type="match status" value="1"/>
</dbReference>
<evidence type="ECO:0000313" key="6">
    <source>
        <dbReference type="EMBL" id="MDR4305271.1"/>
    </source>
</evidence>
<organism evidence="6 7">
    <name type="scientific">Chelatococcus sambhunathii</name>
    <dbReference type="NCBI Taxonomy" id="363953"/>
    <lineage>
        <taxon>Bacteria</taxon>
        <taxon>Pseudomonadati</taxon>
        <taxon>Pseudomonadota</taxon>
        <taxon>Alphaproteobacteria</taxon>
        <taxon>Hyphomicrobiales</taxon>
        <taxon>Chelatococcaceae</taxon>
        <taxon>Chelatococcus</taxon>
    </lineage>
</organism>
<reference evidence="6" key="1">
    <citation type="submission" date="2020-10" db="EMBL/GenBank/DDBJ databases">
        <authorList>
            <person name="Abbas A."/>
            <person name="Razzaq R."/>
            <person name="Waqas M."/>
            <person name="Abbas N."/>
            <person name="Nielsen T.K."/>
            <person name="Hansen L.H."/>
            <person name="Hussain S."/>
            <person name="Shahid M."/>
        </authorList>
    </citation>
    <scope>NUCLEOTIDE SEQUENCE</scope>
    <source>
        <strain evidence="6">S14</strain>
    </source>
</reference>
<gene>
    <name evidence="6" type="ORF">IHQ68_01355</name>
</gene>
<feature type="domain" description="Solute-binding protein family 3/N-terminal" evidence="5">
    <location>
        <begin position="49"/>
        <end position="280"/>
    </location>
</feature>
<dbReference type="RefSeq" id="WP_309388319.1">
    <property type="nucleotide sequence ID" value="NZ_JADBEO010000002.1"/>
</dbReference>
<dbReference type="Gene3D" id="3.40.190.10">
    <property type="entry name" value="Periplasmic binding protein-like II"/>
    <property type="match status" value="2"/>
</dbReference>
<feature type="chain" id="PRO_5045645850" evidence="4">
    <location>
        <begin position="25"/>
        <end position="306"/>
    </location>
</feature>
<keyword evidence="3 4" id="KW-0732">Signal</keyword>
<evidence type="ECO:0000313" key="7">
    <source>
        <dbReference type="Proteomes" id="UP001181622"/>
    </source>
</evidence>
<dbReference type="Pfam" id="PF00497">
    <property type="entry name" value="SBP_bac_3"/>
    <property type="match status" value="1"/>
</dbReference>
<proteinExistence type="inferred from homology"/>
<dbReference type="SUPFAM" id="SSF53850">
    <property type="entry name" value="Periplasmic binding protein-like II"/>
    <property type="match status" value="1"/>
</dbReference>
<dbReference type="InterPro" id="IPR001638">
    <property type="entry name" value="Solute-binding_3/MltF_N"/>
</dbReference>
<comment type="caution">
    <text evidence="6">The sequence shown here is derived from an EMBL/GenBank/DDBJ whole genome shotgun (WGS) entry which is preliminary data.</text>
</comment>
<feature type="signal peptide" evidence="4">
    <location>
        <begin position="1"/>
        <end position="24"/>
    </location>
</feature>
<protein>
    <submittedName>
        <fullName evidence="6">Amino acid ABC transporter substrate-binding protein</fullName>
    </submittedName>
</protein>
<keyword evidence="7" id="KW-1185">Reference proteome</keyword>
<dbReference type="Proteomes" id="UP001181622">
    <property type="component" value="Unassembled WGS sequence"/>
</dbReference>
<accession>A0ABU1DB26</accession>
<evidence type="ECO:0000259" key="5">
    <source>
        <dbReference type="SMART" id="SM00062"/>
    </source>
</evidence>
<evidence type="ECO:0000256" key="2">
    <source>
        <dbReference type="ARBA" id="ARBA00022448"/>
    </source>
</evidence>
<dbReference type="CDD" id="cd13688">
    <property type="entry name" value="PBP2_GltI_DEBP"/>
    <property type="match status" value="1"/>
</dbReference>
<evidence type="ECO:0000256" key="3">
    <source>
        <dbReference type="ARBA" id="ARBA00022729"/>
    </source>
</evidence>
<dbReference type="EMBL" id="JADBEO010000002">
    <property type="protein sequence ID" value="MDR4305271.1"/>
    <property type="molecule type" value="Genomic_DNA"/>
</dbReference>
<keyword evidence="2" id="KW-0813">Transport</keyword>
<evidence type="ECO:0000256" key="1">
    <source>
        <dbReference type="ARBA" id="ARBA00010333"/>
    </source>
</evidence>
<name>A0ABU1DB26_9HYPH</name>
<dbReference type="InterPro" id="IPR051455">
    <property type="entry name" value="Bact_solute-bind_prot3"/>
</dbReference>
<dbReference type="PANTHER" id="PTHR30085:SF2">
    <property type="entry name" value="GLUTAMATE_ASPARTATE IMPORT SOLUTE-BINDING PROTEIN"/>
    <property type="match status" value="1"/>
</dbReference>